<evidence type="ECO:0000256" key="1">
    <source>
        <dbReference type="SAM" id="SignalP"/>
    </source>
</evidence>
<dbReference type="STRING" id="546871.SAMN04488543_0757"/>
<proteinExistence type="predicted"/>
<evidence type="ECO:0000313" key="2">
    <source>
        <dbReference type="EMBL" id="SDR92423.1"/>
    </source>
</evidence>
<protein>
    <recommendedName>
        <fullName evidence="4">SurA N-terminal domain-containing protein</fullName>
    </recommendedName>
</protein>
<evidence type="ECO:0000313" key="3">
    <source>
        <dbReference type="Proteomes" id="UP000199092"/>
    </source>
</evidence>
<keyword evidence="1" id="KW-0732">Signal</keyword>
<dbReference type="Gene3D" id="1.10.4030.10">
    <property type="entry name" value="Porin chaperone SurA, peptide-binding domain"/>
    <property type="match status" value="1"/>
</dbReference>
<sequence length="177" mass="18100">MKLLPAPRMRRAAAAVVAAVALTGCSGASPSVVAYVGNATITQSQLEQAVTGLSSTLQEGQTVSQEAVVNAMIQGQLAEQIAAEKDIALTDADRDAVLASSELAPLAQVPAAREVVYDVADSQIVAQKLGADAFLAEIAHRDVTLNPRYGVLDPAQKTVVTGQSGSLSEPVAPTPAP</sequence>
<dbReference type="SUPFAM" id="SSF109998">
    <property type="entry name" value="Triger factor/SurA peptide-binding domain-like"/>
    <property type="match status" value="1"/>
</dbReference>
<dbReference type="RefSeq" id="WP_157720287.1">
    <property type="nucleotide sequence ID" value="NZ_LT629749.1"/>
</dbReference>
<accession>A0A1H1N041</accession>
<dbReference type="OrthoDB" id="3732432at2"/>
<feature type="chain" id="PRO_5039588378" description="SurA N-terminal domain-containing protein" evidence="1">
    <location>
        <begin position="35"/>
        <end position="177"/>
    </location>
</feature>
<feature type="signal peptide" evidence="1">
    <location>
        <begin position="1"/>
        <end position="34"/>
    </location>
</feature>
<dbReference type="EMBL" id="LT629749">
    <property type="protein sequence ID" value="SDR92423.1"/>
    <property type="molecule type" value="Genomic_DNA"/>
</dbReference>
<gene>
    <name evidence="2" type="ORF">SAMN04488543_0757</name>
</gene>
<name>A0A1H1N041_9ACTN</name>
<dbReference type="Proteomes" id="UP000199092">
    <property type="component" value="Chromosome I"/>
</dbReference>
<reference evidence="2 3" key="1">
    <citation type="submission" date="2016-10" db="EMBL/GenBank/DDBJ databases">
        <authorList>
            <person name="de Groot N.N."/>
        </authorList>
    </citation>
    <scope>NUCLEOTIDE SEQUENCE [LARGE SCALE GENOMIC DNA]</scope>
    <source>
        <strain evidence="2 3">DSM 21741</strain>
    </source>
</reference>
<dbReference type="PROSITE" id="PS51257">
    <property type="entry name" value="PROKAR_LIPOPROTEIN"/>
    <property type="match status" value="1"/>
</dbReference>
<organism evidence="2 3">
    <name type="scientific">Friedmanniella luteola</name>
    <dbReference type="NCBI Taxonomy" id="546871"/>
    <lineage>
        <taxon>Bacteria</taxon>
        <taxon>Bacillati</taxon>
        <taxon>Actinomycetota</taxon>
        <taxon>Actinomycetes</taxon>
        <taxon>Propionibacteriales</taxon>
        <taxon>Nocardioidaceae</taxon>
        <taxon>Friedmanniella</taxon>
    </lineage>
</organism>
<evidence type="ECO:0008006" key="4">
    <source>
        <dbReference type="Google" id="ProtNLM"/>
    </source>
</evidence>
<dbReference type="InterPro" id="IPR027304">
    <property type="entry name" value="Trigger_fact/SurA_dom_sf"/>
</dbReference>
<dbReference type="AlphaFoldDB" id="A0A1H1N041"/>
<keyword evidence="3" id="KW-1185">Reference proteome</keyword>